<keyword evidence="3" id="KW-1185">Reference proteome</keyword>
<dbReference type="HOGENOM" id="CLU_1894570_0_0_11"/>
<dbReference type="Proteomes" id="UP000006820">
    <property type="component" value="Chromosome"/>
</dbReference>
<dbReference type="EMBL" id="AP006618">
    <property type="protein sequence ID" value="BAD56382.1"/>
    <property type="molecule type" value="Genomic_DNA"/>
</dbReference>
<dbReference type="GeneID" id="61132334"/>
<reference evidence="2 3" key="1">
    <citation type="journal article" date="2004" name="Proc. Natl. Acad. Sci. U.S.A.">
        <title>The complete genomic sequence of Nocardia farcinica IFM 10152.</title>
        <authorList>
            <person name="Ishikawa J."/>
            <person name="Yamashita A."/>
            <person name="Mikami Y."/>
            <person name="Hoshino Y."/>
            <person name="Kurita H."/>
            <person name="Hotta K."/>
            <person name="Shiba T."/>
            <person name="Hattori M."/>
        </authorList>
    </citation>
    <scope>NUCLEOTIDE SEQUENCE [LARGE SCALE GENOMIC DNA]</scope>
    <source>
        <strain evidence="2 3">IFM 10152</strain>
    </source>
</reference>
<gene>
    <name evidence="2" type="ordered locus">NFA_15370</name>
</gene>
<organism evidence="2 3">
    <name type="scientific">Nocardia farcinica (strain IFM 10152)</name>
    <dbReference type="NCBI Taxonomy" id="247156"/>
    <lineage>
        <taxon>Bacteria</taxon>
        <taxon>Bacillati</taxon>
        <taxon>Actinomycetota</taxon>
        <taxon>Actinomycetes</taxon>
        <taxon>Mycobacteriales</taxon>
        <taxon>Nocardiaceae</taxon>
        <taxon>Nocardia</taxon>
    </lineage>
</organism>
<dbReference type="RefSeq" id="WP_011208067.1">
    <property type="nucleotide sequence ID" value="NC_006361.1"/>
</dbReference>
<feature type="compositionally biased region" description="Polar residues" evidence="1">
    <location>
        <begin position="112"/>
        <end position="134"/>
    </location>
</feature>
<accession>Q5YZK9</accession>
<proteinExistence type="predicted"/>
<evidence type="ECO:0000313" key="2">
    <source>
        <dbReference type="EMBL" id="BAD56382.1"/>
    </source>
</evidence>
<dbReference type="KEGG" id="nfa:NFA_15370"/>
<dbReference type="AlphaFoldDB" id="Q5YZK9"/>
<evidence type="ECO:0000256" key="1">
    <source>
        <dbReference type="SAM" id="MobiDB-lite"/>
    </source>
</evidence>
<evidence type="ECO:0000313" key="3">
    <source>
        <dbReference type="Proteomes" id="UP000006820"/>
    </source>
</evidence>
<protein>
    <submittedName>
        <fullName evidence="2">Uncharacterized protein</fullName>
    </submittedName>
</protein>
<dbReference type="STRING" id="247156.NFA_15370"/>
<feature type="region of interest" description="Disordered" evidence="1">
    <location>
        <begin position="107"/>
        <end position="134"/>
    </location>
</feature>
<sequence length="134" mass="14915">MNLRVALATMPYTDVAALIEDAEARDAQRARDSENLAMLVDRCDFDTTFGYVSAVTDPDDPQVKAERARRLKYGIKPPPTPILPPVAQRPPEITDLLIARFREAQKPYQIPDQRSSGPKSKLAQLNQARAQAGR</sequence>
<dbReference type="OrthoDB" id="4466890at2"/>
<dbReference type="eggNOG" id="ENOG5030SH7">
    <property type="taxonomic scope" value="Bacteria"/>
</dbReference>
<name>Q5YZK9_NOCFA</name>